<proteinExistence type="predicted"/>
<name>A0A2P9EA89_ECOLX</name>
<dbReference type="EMBL" id="LT985265">
    <property type="protein sequence ID" value="SPE00297.1"/>
    <property type="molecule type" value="Genomic_DNA"/>
</dbReference>
<reference evidence="1" key="1">
    <citation type="submission" date="2018-02" db="EMBL/GenBank/DDBJ databases">
        <authorList>
            <person name="Cohen D.B."/>
            <person name="Kent A.D."/>
        </authorList>
    </citation>
    <scope>NUCLEOTIDE SEQUENCE</scope>
    <source>
        <strain evidence="1">364</strain>
    </source>
</reference>
<dbReference type="AlphaFoldDB" id="A0A2P9EA89"/>
<evidence type="ECO:0000313" key="1">
    <source>
        <dbReference type="EMBL" id="SPE00297.1"/>
    </source>
</evidence>
<protein>
    <recommendedName>
        <fullName evidence="2">YraN family protein</fullName>
    </recommendedName>
</protein>
<gene>
    <name evidence="1" type="ORF">RCS57TR364_P0076</name>
</gene>
<sequence>MMQNARHPKTHRELCELACRFLRNNGFKVVFSDRFHAWTSCGEHPDALGFRNGASCLIEVKCSRSDLLADRKKVFRSEPEKGMGDWRFYLCEPGVITVADLPAGWGLLYAINGRVRKVHGWPGNHQWVVTVAKPFRANKQAECDYLFSALRRLEIRGVTENGADADRVQTYGL</sequence>
<organism evidence="1">
    <name type="scientific">Escherichia coli</name>
    <dbReference type="NCBI Taxonomy" id="562"/>
    <lineage>
        <taxon>Bacteria</taxon>
        <taxon>Pseudomonadati</taxon>
        <taxon>Pseudomonadota</taxon>
        <taxon>Gammaproteobacteria</taxon>
        <taxon>Enterobacterales</taxon>
        <taxon>Enterobacteriaceae</taxon>
        <taxon>Escherichia</taxon>
    </lineage>
</organism>
<geneLocation type="plasmid" evidence="1">
    <name>RCS57TR364_p</name>
</geneLocation>
<keyword evidence="1" id="KW-0614">Plasmid</keyword>
<accession>A0A2P9EA89</accession>
<evidence type="ECO:0008006" key="2">
    <source>
        <dbReference type="Google" id="ProtNLM"/>
    </source>
</evidence>